<organism evidence="12 13">
    <name type="scientific">Sulfurimonas aquatica</name>
    <dbReference type="NCBI Taxonomy" id="2672570"/>
    <lineage>
        <taxon>Bacteria</taxon>
        <taxon>Pseudomonadati</taxon>
        <taxon>Campylobacterota</taxon>
        <taxon>Epsilonproteobacteria</taxon>
        <taxon>Campylobacterales</taxon>
        <taxon>Sulfurimonadaceae</taxon>
        <taxon>Sulfurimonas</taxon>
    </lineage>
</organism>
<dbReference type="EMBL" id="CP046072">
    <property type="protein sequence ID" value="QSZ41172.1"/>
    <property type="molecule type" value="Genomic_DNA"/>
</dbReference>
<evidence type="ECO:0000256" key="4">
    <source>
        <dbReference type="ARBA" id="ARBA00012574"/>
    </source>
</evidence>
<comment type="similarity">
    <text evidence="3">Belongs to the peptidase M24B family.</text>
</comment>
<dbReference type="EC" id="3.4.11.9" evidence="4"/>
<dbReference type="RefSeq" id="WP_207562444.1">
    <property type="nucleotide sequence ID" value="NZ_CP046072.1"/>
</dbReference>
<dbReference type="InterPro" id="IPR000994">
    <property type="entry name" value="Pept_M24"/>
</dbReference>
<comment type="cofactor">
    <cofactor evidence="2">
        <name>Mn(2+)</name>
        <dbReference type="ChEBI" id="CHEBI:29035"/>
    </cofactor>
</comment>
<dbReference type="GO" id="GO:0030145">
    <property type="term" value="F:manganese ion binding"/>
    <property type="evidence" value="ECO:0007669"/>
    <property type="project" value="InterPro"/>
</dbReference>
<evidence type="ECO:0000256" key="1">
    <source>
        <dbReference type="ARBA" id="ARBA00001424"/>
    </source>
</evidence>
<dbReference type="InterPro" id="IPR036005">
    <property type="entry name" value="Creatinase/aminopeptidase-like"/>
</dbReference>
<keyword evidence="6" id="KW-0378">Hydrolase</keyword>
<keyword evidence="5" id="KW-0479">Metal-binding</keyword>
<evidence type="ECO:0000259" key="11">
    <source>
        <dbReference type="SMART" id="SM01011"/>
    </source>
</evidence>
<dbReference type="Proteomes" id="UP000671852">
    <property type="component" value="Chromosome"/>
</dbReference>
<evidence type="ECO:0000313" key="12">
    <source>
        <dbReference type="EMBL" id="QSZ41172.1"/>
    </source>
</evidence>
<dbReference type="InterPro" id="IPR052433">
    <property type="entry name" value="X-Pro_dipept-like"/>
</dbReference>
<dbReference type="FunFam" id="3.90.230.10:FF:000002">
    <property type="entry name" value="Xaa-Pro aminopeptidase 3"/>
    <property type="match status" value="1"/>
</dbReference>
<protein>
    <recommendedName>
        <fullName evidence="8">Xaa-Pro aminopeptidase</fullName>
        <ecNumber evidence="4">3.4.11.9</ecNumber>
    </recommendedName>
    <alternativeName>
        <fullName evidence="9">Aminopeptidase P II</fullName>
    </alternativeName>
    <alternativeName>
        <fullName evidence="10">X-Pro aminopeptidase</fullName>
    </alternativeName>
</protein>
<accession>A0A975AYZ4</accession>
<dbReference type="GO" id="GO:0006508">
    <property type="term" value="P:proteolysis"/>
    <property type="evidence" value="ECO:0007669"/>
    <property type="project" value="TreeGrafter"/>
</dbReference>
<name>A0A975AYZ4_9BACT</name>
<evidence type="ECO:0000256" key="7">
    <source>
        <dbReference type="ARBA" id="ARBA00023211"/>
    </source>
</evidence>
<dbReference type="GO" id="GO:0070006">
    <property type="term" value="F:metalloaminopeptidase activity"/>
    <property type="evidence" value="ECO:0007669"/>
    <property type="project" value="InterPro"/>
</dbReference>
<dbReference type="InterPro" id="IPR029149">
    <property type="entry name" value="Creatin/AminoP/Spt16_N"/>
</dbReference>
<dbReference type="CDD" id="cd01087">
    <property type="entry name" value="Prolidase"/>
    <property type="match status" value="1"/>
</dbReference>
<dbReference type="SMART" id="SM01011">
    <property type="entry name" value="AMP_N"/>
    <property type="match status" value="1"/>
</dbReference>
<dbReference type="Gene3D" id="3.40.350.10">
    <property type="entry name" value="Creatinase/prolidase N-terminal domain"/>
    <property type="match status" value="1"/>
</dbReference>
<keyword evidence="7" id="KW-0464">Manganese</keyword>
<evidence type="ECO:0000256" key="3">
    <source>
        <dbReference type="ARBA" id="ARBA00008766"/>
    </source>
</evidence>
<dbReference type="InterPro" id="IPR007865">
    <property type="entry name" value="Aminopep_P_N"/>
</dbReference>
<evidence type="ECO:0000256" key="5">
    <source>
        <dbReference type="ARBA" id="ARBA00022723"/>
    </source>
</evidence>
<sequence length="424" mass="48955">MINEKEYSARRDKLAKSLKPYSIAVVFSAKQKTRSNDTEFQYRQNSNFYYLSGFKEDNAVLVLIKKAKKTKSYLFVQKKDETLELWTGKRVGEIEAKELFDVDDVFIVDKYEKKIKEFIQKSKNVYFDFSVETNETQGLKKLTQKFFSYENIAPLIGTMRLIKSETEIKLIRKAIAITKDAHHHVMRESKTLKNEYELQADIEHIFKKSGAYSDAYTSIVACGNAANTLHYISNDKELVNGELILIDAGCEYNYYTSDITRTIPVNGKFTLAQKELYEMVLDVQLQIIKMIRPGIKRTKLHKKSVELLSQGMISLGILKGPLKKVIKKELYKKYYPHGIGHWMGIDVHDESPYMDENSKEIRLQEGMVMTIEPGIYIDINDNKVPKKYRGIGIRIEDDILITKDGCENLSLEIAKSIKEIENIS</sequence>
<dbReference type="AlphaFoldDB" id="A0A975AYZ4"/>
<comment type="catalytic activity">
    <reaction evidence="1">
        <text>Release of any N-terminal amino acid, including proline, that is linked to proline, even from a dipeptide or tripeptide.</text>
        <dbReference type="EC" id="3.4.11.9"/>
    </reaction>
</comment>
<dbReference type="PANTHER" id="PTHR43226:SF4">
    <property type="entry name" value="XAA-PRO AMINOPEPTIDASE 3"/>
    <property type="match status" value="1"/>
</dbReference>
<dbReference type="Gene3D" id="3.90.230.10">
    <property type="entry name" value="Creatinase/methionine aminopeptidase superfamily"/>
    <property type="match status" value="1"/>
</dbReference>
<reference evidence="12" key="2">
    <citation type="submission" date="2021-04" db="EMBL/GenBank/DDBJ databases">
        <title>Isolation and characterization of a novel species of the genus Sulfurimonas.</title>
        <authorList>
            <person name="Fukui M."/>
        </authorList>
    </citation>
    <scope>NUCLEOTIDE SEQUENCE</scope>
    <source>
        <strain evidence="12">H1576</strain>
    </source>
</reference>
<proteinExistence type="inferred from homology"/>
<dbReference type="Pfam" id="PF05195">
    <property type="entry name" value="AMP_N"/>
    <property type="match status" value="1"/>
</dbReference>
<dbReference type="PANTHER" id="PTHR43226">
    <property type="entry name" value="XAA-PRO AMINOPEPTIDASE 3"/>
    <property type="match status" value="1"/>
</dbReference>
<reference evidence="12" key="1">
    <citation type="submission" date="2019-11" db="EMBL/GenBank/DDBJ databases">
        <authorList>
            <person name="Kojima H."/>
        </authorList>
    </citation>
    <scope>NUCLEOTIDE SEQUENCE</scope>
    <source>
        <strain evidence="12">H1576</strain>
    </source>
</reference>
<evidence type="ECO:0000256" key="9">
    <source>
        <dbReference type="ARBA" id="ARBA00075356"/>
    </source>
</evidence>
<evidence type="ECO:0000256" key="10">
    <source>
        <dbReference type="ARBA" id="ARBA00081411"/>
    </source>
</evidence>
<dbReference type="Pfam" id="PF00557">
    <property type="entry name" value="Peptidase_M24"/>
    <property type="match status" value="1"/>
</dbReference>
<dbReference type="KEGG" id="saqt:GJV85_03275"/>
<dbReference type="SUPFAM" id="SSF53092">
    <property type="entry name" value="Creatinase/prolidase N-terminal domain"/>
    <property type="match status" value="1"/>
</dbReference>
<keyword evidence="13" id="KW-1185">Reference proteome</keyword>
<evidence type="ECO:0000256" key="6">
    <source>
        <dbReference type="ARBA" id="ARBA00022801"/>
    </source>
</evidence>
<evidence type="ECO:0000256" key="2">
    <source>
        <dbReference type="ARBA" id="ARBA00001936"/>
    </source>
</evidence>
<evidence type="ECO:0000256" key="8">
    <source>
        <dbReference type="ARBA" id="ARBA00069363"/>
    </source>
</evidence>
<evidence type="ECO:0000313" key="13">
    <source>
        <dbReference type="Proteomes" id="UP000671852"/>
    </source>
</evidence>
<dbReference type="SUPFAM" id="SSF55920">
    <property type="entry name" value="Creatinase/aminopeptidase"/>
    <property type="match status" value="1"/>
</dbReference>
<gene>
    <name evidence="12" type="ORF">GJV85_03275</name>
</gene>
<feature type="domain" description="Aminopeptidase P N-terminal" evidence="11">
    <location>
        <begin position="2"/>
        <end position="136"/>
    </location>
</feature>